<dbReference type="PROSITE" id="PS00216">
    <property type="entry name" value="SUGAR_TRANSPORT_1"/>
    <property type="match status" value="1"/>
</dbReference>
<evidence type="ECO:0000256" key="3">
    <source>
        <dbReference type="ARBA" id="ARBA00022692"/>
    </source>
</evidence>
<evidence type="ECO:0000313" key="8">
    <source>
        <dbReference type="Proteomes" id="UP000695022"/>
    </source>
</evidence>
<dbReference type="Gene3D" id="1.20.1250.20">
    <property type="entry name" value="MFS general substrate transporter like domains"/>
    <property type="match status" value="1"/>
</dbReference>
<comment type="subcellular location">
    <subcellularLocation>
        <location evidence="1">Membrane</location>
        <topology evidence="1">Multi-pass membrane protein</topology>
    </subcellularLocation>
</comment>
<feature type="transmembrane region" description="Helical" evidence="6">
    <location>
        <begin position="99"/>
        <end position="120"/>
    </location>
</feature>
<evidence type="ECO:0000256" key="4">
    <source>
        <dbReference type="ARBA" id="ARBA00022989"/>
    </source>
</evidence>
<feature type="transmembrane region" description="Helical" evidence="6">
    <location>
        <begin position="223"/>
        <end position="244"/>
    </location>
</feature>
<proteinExistence type="predicted"/>
<dbReference type="CDD" id="cd17389">
    <property type="entry name" value="MFS_MFSD10"/>
    <property type="match status" value="1"/>
</dbReference>
<protein>
    <submittedName>
        <fullName evidence="9">Major facilitator superfamily domain-containing protein 10-like</fullName>
    </submittedName>
</protein>
<evidence type="ECO:0000259" key="7">
    <source>
        <dbReference type="PROSITE" id="PS50850"/>
    </source>
</evidence>
<organism evidence="8 9">
    <name type="scientific">Priapulus caudatus</name>
    <name type="common">Priapulid worm</name>
    <dbReference type="NCBI Taxonomy" id="37621"/>
    <lineage>
        <taxon>Eukaryota</taxon>
        <taxon>Metazoa</taxon>
        <taxon>Ecdysozoa</taxon>
        <taxon>Scalidophora</taxon>
        <taxon>Priapulida</taxon>
        <taxon>Priapulimorpha</taxon>
        <taxon>Priapulimorphida</taxon>
        <taxon>Priapulidae</taxon>
        <taxon>Priapulus</taxon>
    </lineage>
</organism>
<reference evidence="9" key="1">
    <citation type="submission" date="2025-08" db="UniProtKB">
        <authorList>
            <consortium name="RefSeq"/>
        </authorList>
    </citation>
    <scope>IDENTIFICATION</scope>
</reference>
<keyword evidence="4 6" id="KW-1133">Transmembrane helix</keyword>
<evidence type="ECO:0000256" key="1">
    <source>
        <dbReference type="ARBA" id="ARBA00004141"/>
    </source>
</evidence>
<dbReference type="InterPro" id="IPR005829">
    <property type="entry name" value="Sugar_transporter_CS"/>
</dbReference>
<feature type="transmembrane region" description="Helical" evidence="6">
    <location>
        <begin position="295"/>
        <end position="315"/>
    </location>
</feature>
<dbReference type="SUPFAM" id="SSF103473">
    <property type="entry name" value="MFS general substrate transporter"/>
    <property type="match status" value="1"/>
</dbReference>
<keyword evidence="2" id="KW-0813">Transport</keyword>
<feature type="transmembrane region" description="Helical" evidence="6">
    <location>
        <begin position="189"/>
        <end position="211"/>
    </location>
</feature>
<evidence type="ECO:0000256" key="6">
    <source>
        <dbReference type="SAM" id="Phobius"/>
    </source>
</evidence>
<feature type="transmembrane region" description="Helical" evidence="6">
    <location>
        <begin position="132"/>
        <end position="149"/>
    </location>
</feature>
<dbReference type="Proteomes" id="UP000695022">
    <property type="component" value="Unplaced"/>
</dbReference>
<feature type="transmembrane region" description="Helical" evidence="6">
    <location>
        <begin position="357"/>
        <end position="380"/>
    </location>
</feature>
<dbReference type="GeneID" id="106821442"/>
<feature type="transmembrane region" description="Helical" evidence="6">
    <location>
        <begin position="37"/>
        <end position="58"/>
    </location>
</feature>
<dbReference type="Pfam" id="PF07690">
    <property type="entry name" value="MFS_1"/>
    <property type="match status" value="1"/>
</dbReference>
<gene>
    <name evidence="9" type="primary">LOC106821442</name>
</gene>
<dbReference type="PANTHER" id="PTHR23504:SF31">
    <property type="entry name" value="MAJOR FACILITATOR SUPERFAMILY DOMAIN-CONTAINING PROTEIN 10"/>
    <property type="match status" value="1"/>
</dbReference>
<evidence type="ECO:0000313" key="9">
    <source>
        <dbReference type="RefSeq" id="XP_014681730.1"/>
    </source>
</evidence>
<dbReference type="InterPro" id="IPR011701">
    <property type="entry name" value="MFS"/>
</dbReference>
<feature type="domain" description="Major facilitator superfamily (MFS) profile" evidence="7">
    <location>
        <begin position="36"/>
        <end position="465"/>
    </location>
</feature>
<keyword evidence="5 6" id="KW-0472">Membrane</keyword>
<dbReference type="PROSITE" id="PS50850">
    <property type="entry name" value="MFS"/>
    <property type="match status" value="1"/>
</dbReference>
<dbReference type="PANTHER" id="PTHR23504">
    <property type="entry name" value="MAJOR FACILITATOR SUPERFAMILY DOMAIN-CONTAINING PROTEIN 10"/>
    <property type="match status" value="1"/>
</dbReference>
<accession>A0ABM1FBA9</accession>
<sequence>MQRVGSAILEQGMGNEKASKVSQDGGDRQPDGDRKTVFLVVIMLVIDLLAFTMILPLLPTLLDYYGEHDESGLYDWLVDKVADFRDLLGAPDTRKFNSVLFGGLVGSLFSLLQFLASPVIGALSDVYGRKPMMLLSMVGVAISYGVWALSSNFLIFVLARVIGGISKGNVSLSTAIVTDVSTPKTRGRGMAMIGVAFSVGFTVGPMIGAAFTRMSTGAEGFYIAPALFALTLAVIDILVIFVAFKETLPAERRSKSLGSGVSGALDYINPVSLFRFSAVQQVSVKDKVMMARLGLIYFLYLFLYSGLEFTLTFLTHMRYHYTSMQQGKMFCFIGIIMALVQGGYVRRVKAGNEKRTALMGLILVIPSFVIIGIGVSPSIFYVGLALYSFSSATVVPCITTMISSYGSTEQKGTMIGIFRSLGALARALGPFVACGVYWIAGPMPCYTIGAALLFFPLLLLHHTKM</sequence>
<keyword evidence="8" id="KW-1185">Reference proteome</keyword>
<feature type="transmembrane region" description="Helical" evidence="6">
    <location>
        <begin position="446"/>
        <end position="463"/>
    </location>
</feature>
<dbReference type="RefSeq" id="XP_014681730.1">
    <property type="nucleotide sequence ID" value="XM_014826244.1"/>
</dbReference>
<evidence type="ECO:0000256" key="2">
    <source>
        <dbReference type="ARBA" id="ARBA00022448"/>
    </source>
</evidence>
<dbReference type="InterPro" id="IPR036259">
    <property type="entry name" value="MFS_trans_sf"/>
</dbReference>
<evidence type="ECO:0000256" key="5">
    <source>
        <dbReference type="ARBA" id="ARBA00023136"/>
    </source>
</evidence>
<name>A0ABM1FBA9_PRICU</name>
<dbReference type="InterPro" id="IPR020846">
    <property type="entry name" value="MFS_dom"/>
</dbReference>
<feature type="transmembrane region" description="Helical" evidence="6">
    <location>
        <begin position="327"/>
        <end position="345"/>
    </location>
</feature>
<keyword evidence="3 6" id="KW-0812">Transmembrane</keyword>